<dbReference type="RefSeq" id="XP_026287719.2">
    <property type="nucleotide sequence ID" value="XM_026431934.2"/>
</dbReference>
<feature type="chain" id="PRO_5039060990" evidence="2">
    <location>
        <begin position="21"/>
        <end position="290"/>
    </location>
</feature>
<dbReference type="Pfam" id="PF08212">
    <property type="entry name" value="Lipocalin_2"/>
    <property type="match status" value="1"/>
</dbReference>
<dbReference type="GO" id="GO:0005737">
    <property type="term" value="C:cytoplasm"/>
    <property type="evidence" value="ECO:0007669"/>
    <property type="project" value="TreeGrafter"/>
</dbReference>
<proteinExistence type="predicted"/>
<dbReference type="AlphaFoldDB" id="A0A6J1T2B6"/>
<keyword evidence="4" id="KW-1185">Reference proteome</keyword>
<dbReference type="InterPro" id="IPR000566">
    <property type="entry name" value="Lipocln_cytosolic_FA-bd_dom"/>
</dbReference>
<dbReference type="Proteomes" id="UP000504606">
    <property type="component" value="Unplaced"/>
</dbReference>
<dbReference type="GO" id="GO:0031409">
    <property type="term" value="F:pigment binding"/>
    <property type="evidence" value="ECO:0007669"/>
    <property type="project" value="InterPro"/>
</dbReference>
<dbReference type="Gene3D" id="2.40.128.20">
    <property type="match status" value="2"/>
</dbReference>
<gene>
    <name evidence="5" type="primary">LOC113213025</name>
</gene>
<feature type="signal peptide" evidence="2">
    <location>
        <begin position="1"/>
        <end position="20"/>
    </location>
</feature>
<dbReference type="KEGG" id="foc:113213025"/>
<name>A0A6J1T2B6_FRAOC</name>
<evidence type="ECO:0000256" key="1">
    <source>
        <dbReference type="ARBA" id="ARBA00023157"/>
    </source>
</evidence>
<evidence type="ECO:0000256" key="2">
    <source>
        <dbReference type="SAM" id="SignalP"/>
    </source>
</evidence>
<dbReference type="OrthoDB" id="565904at2759"/>
<sequence length="290" mass="32162">MNSSAAVLVVCLCLAGQAMAFEVSFGSCPKESNAVSPFYPLNYIGRWYEIERFAQVWEALGKCAVAYYGIDNTVGMRVTVNNTMRRDLADGRHSRISYRKMNSSAAVLFVCLCLAAQALAFEISLGSCRKESGAVTPFLPTRYVGKWYEIERFAQIWELAGKCATADYELDQDVSGRVTVKNTMQTIFGGEVSQSGYADLTSQDKGELNVVFNVPIFGKREAPYWVLATDYDNYSLVYSCTDLLGFLKIESVWVLGRAPTLTDAAQKEVDAAIELNKINKRALKPTKQDC</sequence>
<dbReference type="PANTHER" id="PTHR10612">
    <property type="entry name" value="APOLIPOPROTEIN D"/>
    <property type="match status" value="1"/>
</dbReference>
<dbReference type="InterPro" id="IPR012674">
    <property type="entry name" value="Calycin"/>
</dbReference>
<evidence type="ECO:0000313" key="4">
    <source>
        <dbReference type="Proteomes" id="UP000504606"/>
    </source>
</evidence>
<dbReference type="GO" id="GO:0006629">
    <property type="term" value="P:lipid metabolic process"/>
    <property type="evidence" value="ECO:0007669"/>
    <property type="project" value="TreeGrafter"/>
</dbReference>
<organism evidence="4 5">
    <name type="scientific">Frankliniella occidentalis</name>
    <name type="common">Western flower thrips</name>
    <name type="synonym">Euthrips occidentalis</name>
    <dbReference type="NCBI Taxonomy" id="133901"/>
    <lineage>
        <taxon>Eukaryota</taxon>
        <taxon>Metazoa</taxon>
        <taxon>Ecdysozoa</taxon>
        <taxon>Arthropoda</taxon>
        <taxon>Hexapoda</taxon>
        <taxon>Insecta</taxon>
        <taxon>Pterygota</taxon>
        <taxon>Neoptera</taxon>
        <taxon>Paraneoptera</taxon>
        <taxon>Thysanoptera</taxon>
        <taxon>Terebrantia</taxon>
        <taxon>Thripoidea</taxon>
        <taxon>Thripidae</taxon>
        <taxon>Frankliniella</taxon>
    </lineage>
</organism>
<dbReference type="PANTHER" id="PTHR10612:SF34">
    <property type="entry name" value="APOLIPOPROTEIN D"/>
    <property type="match status" value="1"/>
</dbReference>
<dbReference type="PRINTS" id="PR01273">
    <property type="entry name" value="INVTBRTCOLOR"/>
</dbReference>
<dbReference type="SUPFAM" id="SSF50814">
    <property type="entry name" value="Lipocalins"/>
    <property type="match status" value="2"/>
</dbReference>
<dbReference type="GO" id="GO:0000302">
    <property type="term" value="P:response to reactive oxygen species"/>
    <property type="evidence" value="ECO:0007669"/>
    <property type="project" value="TreeGrafter"/>
</dbReference>
<feature type="domain" description="Lipocalin/cytosolic fatty-acid binding" evidence="3">
    <location>
        <begin position="142"/>
        <end position="284"/>
    </location>
</feature>
<reference evidence="5" key="1">
    <citation type="submission" date="2025-08" db="UniProtKB">
        <authorList>
            <consortium name="RefSeq"/>
        </authorList>
    </citation>
    <scope>IDENTIFICATION</scope>
    <source>
        <tissue evidence="5">Whole organism</tissue>
    </source>
</reference>
<dbReference type="InterPro" id="IPR003057">
    <property type="entry name" value="Invtbrt_color"/>
</dbReference>
<evidence type="ECO:0000313" key="5">
    <source>
        <dbReference type="RefSeq" id="XP_026287719.2"/>
    </source>
</evidence>
<keyword evidence="2" id="KW-0732">Signal</keyword>
<accession>A0A6J1T2B6</accession>
<dbReference type="GeneID" id="113213025"/>
<keyword evidence="1" id="KW-1015">Disulfide bond</keyword>
<evidence type="ECO:0000259" key="3">
    <source>
        <dbReference type="Pfam" id="PF08212"/>
    </source>
</evidence>
<protein>
    <submittedName>
        <fullName evidence="5">Apolipoprotein D</fullName>
    </submittedName>
</protein>